<evidence type="ECO:0000256" key="1">
    <source>
        <dbReference type="SAM" id="Phobius"/>
    </source>
</evidence>
<keyword evidence="1" id="KW-0472">Membrane</keyword>
<evidence type="ECO:0000313" key="2">
    <source>
        <dbReference type="EMBL" id="XBX78643.1"/>
    </source>
</evidence>
<dbReference type="RefSeq" id="WP_350351869.1">
    <property type="nucleotide sequence ID" value="NZ_CP158357.1"/>
</dbReference>
<reference evidence="2" key="1">
    <citation type="submission" date="2024-06" db="EMBL/GenBank/DDBJ databases">
        <title>Draft genome sequence of Microbacterium sp. strain A8/3-1, isolated from Oxytropis tragacanthoides Fisch. ex DC. Root nodules in the Altai region of Russia.</title>
        <authorList>
            <person name="Sazanova A."/>
            <person name="Guro P."/>
            <person name="Kuznetsova I."/>
            <person name="Belimov A."/>
            <person name="Safronova V."/>
        </authorList>
    </citation>
    <scope>NUCLEOTIDE SEQUENCE</scope>
    <source>
        <strain evidence="2">A8/3-1</strain>
    </source>
</reference>
<dbReference type="AlphaFoldDB" id="A0AAU7VX50"/>
<gene>
    <name evidence="2" type="ORF">ABS642_00710</name>
</gene>
<sequence>MAEELPPSLFNILRTDIATMRAETNGRLDNLAAQMVTQAMLSQVQANQKERDDRQDARLRELELADAERVRDAGRIAEEQRKAKAQQLFAIGLAGFGIVGTVISGIILWTVTAGLQQLVGGTP</sequence>
<protein>
    <submittedName>
        <fullName evidence="2">Uncharacterized protein</fullName>
    </submittedName>
</protein>
<keyword evidence="1" id="KW-0812">Transmembrane</keyword>
<proteinExistence type="predicted"/>
<accession>A0AAU7VX50</accession>
<name>A0AAU7VX50_9MICO</name>
<dbReference type="EMBL" id="CP158357">
    <property type="protein sequence ID" value="XBX78643.1"/>
    <property type="molecule type" value="Genomic_DNA"/>
</dbReference>
<feature type="transmembrane region" description="Helical" evidence="1">
    <location>
        <begin position="88"/>
        <end position="111"/>
    </location>
</feature>
<keyword evidence="1" id="KW-1133">Transmembrane helix</keyword>
<organism evidence="2">
    <name type="scientific">Microbacterium sp. A8/3-1</name>
    <dbReference type="NCBI Taxonomy" id="3160749"/>
    <lineage>
        <taxon>Bacteria</taxon>
        <taxon>Bacillati</taxon>
        <taxon>Actinomycetota</taxon>
        <taxon>Actinomycetes</taxon>
        <taxon>Micrococcales</taxon>
        <taxon>Microbacteriaceae</taxon>
        <taxon>Microbacterium</taxon>
    </lineage>
</organism>